<dbReference type="CDD" id="cd07389">
    <property type="entry name" value="MPP_PhoD"/>
    <property type="match status" value="1"/>
</dbReference>
<reference evidence="4" key="1">
    <citation type="submission" date="2020-06" db="EMBL/GenBank/DDBJ databases">
        <title>A chromosome-scale genome assembly of Talaromyces rugulosus W13939.</title>
        <authorList>
            <person name="Wang B."/>
            <person name="Guo L."/>
            <person name="Ye K."/>
            <person name="Wang L."/>
        </authorList>
    </citation>
    <scope>NUCLEOTIDE SEQUENCE [LARGE SCALE GENOMIC DNA]</scope>
    <source>
        <strain evidence="4">W13939</strain>
    </source>
</reference>
<feature type="compositionally biased region" description="Low complexity" evidence="1">
    <location>
        <begin position="69"/>
        <end position="82"/>
    </location>
</feature>
<feature type="compositionally biased region" description="Polar residues" evidence="1">
    <location>
        <begin position="171"/>
        <end position="189"/>
    </location>
</feature>
<feature type="compositionally biased region" description="Low complexity" evidence="1">
    <location>
        <begin position="418"/>
        <end position="431"/>
    </location>
</feature>
<feature type="compositionally biased region" description="Pro residues" evidence="1">
    <location>
        <begin position="56"/>
        <end position="68"/>
    </location>
</feature>
<feature type="compositionally biased region" description="Pro residues" evidence="1">
    <location>
        <begin position="1191"/>
        <end position="1201"/>
    </location>
</feature>
<evidence type="ECO:0000313" key="4">
    <source>
        <dbReference type="Proteomes" id="UP000509510"/>
    </source>
</evidence>
<dbReference type="InterPro" id="IPR043904">
    <property type="entry name" value="PhoD_2-like"/>
</dbReference>
<feature type="region of interest" description="Disordered" evidence="1">
    <location>
        <begin position="1184"/>
        <end position="1289"/>
    </location>
</feature>
<feature type="domain" description="PhoD-like phosphatase" evidence="2">
    <location>
        <begin position="767"/>
        <end position="1022"/>
    </location>
</feature>
<sequence>MAAAHSRRASLSHNSNYDPTQPRPANSGLSRSISTRARQAPVPAPEPAMEEGGIPPFAPAAPPAPVAPEAPQVPQVARAPPASYRNGAVPQYANPQYRSVTRSFSARSRDRPQEAGFPPVRIEYGDAYGVPNEQIQSQRRAERPKSISRPFPVDAPPPPAADTAPIDSAEGLQSSSGTLARPTSGSQASPVGGPNAVRSSNPESRKPRDDHRSPLQQLETRLVGMSKEEKRARMVEAESKLREQIARRQSQRTSSGTQSASPKTETRSIRTPDGPREGNPNTRQMGSDVPRRSATIDSQTTRDSQAQQYARRQPAVDRELAPGQIQYAAVQQARKPQYTSIQDTQGRRGPIQPPQNMPRHARTVSVGGAGNRGPPEDVFAPNQNIPPNQNTGSFPSRASGMSRSGSNKAQRLLGSEYAQQQPATPTGPQAAEKGLLDRETGNVPTHFAGETLNQTVKNEQPEPSESSESTPTLKKGGKRNTVSFDVPPPTPPPLNEWRQAPVARLGLSHRDFERVDMDRGKAWWEQDKSTRRRLSRSLPNDYRKPIPKVNDRNRFNPPLFLKCGPLLRYLGIRRTTTDGPEGPVEQEVWRGSVMIVTTDSLSTLDTPPTLRLFSQPMDLLPPPPREIGEEHGSKLAPEYVDPTAGLVKVGRDGRTLYVKPVDHLEEEVDLSQVESEDGLFETSPSPIDDSADGVGRAVPSNRLGSTDGEKNGFYEEIQGFRLYSDPARDVTFWRFNIEVELTDKQERVAYRINEGPATGFWVPAKGQSMNIMFHSCNGFSMNVDHDKFSGPDPLWRDVLNEHQTRPFHVMLGGGDQIYCDKVVQECDLFEEWTRIKNPHSKHNAPFSAALKAELETFYLNHYASWFSHGLFGLANSQIPMVNIWDDHDIIDGFGSYPDHFMRSPVFSGLGNVAFKYYMLFQHQSVPDETEADEPSWILGAAPGPYITEKSRSMFLSFGKGVSFLGIDCRTERMREEIVSEQTYDHIWDRCHREIVKGETKHLIVLLGVPIAYPRLVWLENILTSRVLDPVKALSRAGMFSGLVNKFDGSVEILDDLDDHWTAKNHKTERTWLIEDLQDLAAEKSIRVTILSGDVHLAAIGQFYSNPSLNLPKDKDYRYMPNVISSAIVNAPPPELMADVLNKRNKVHHMDSNTDEDMIPIFTHDVDGKNRNNKRLLPRRNWCSIRQYHPGTTPPPTPPDSPDLPAEDIQIGKLKRTLSLGRGDGQNPRGGLFRRLSLRGPPPTKEFNLDGAQNQQRRRFSTDAASRPSPEATNEPRPGVFHRRPTNLSTKAAKKAEVEGDDGPFVNLEGGLDITLNMEVSPKDPAGITTPYKLLVPALWYDGGFDPEPHRIVKGWKKWLGRGKQKPATTNNNDADVDDDVDHVDDENEENHDYENEDYSDSESEQAATHGQLAQPFDEPDDYTPPKRKKWLGLV</sequence>
<dbReference type="Proteomes" id="UP000509510">
    <property type="component" value="Chromosome II"/>
</dbReference>
<dbReference type="PANTHER" id="PTHR46689:SF1">
    <property type="entry name" value="PHOD-LIKE PHOSPHATASE DOMAIN-CONTAINING PROTEIN"/>
    <property type="match status" value="1"/>
</dbReference>
<feature type="region of interest" description="Disordered" evidence="1">
    <location>
        <begin position="1"/>
        <end position="498"/>
    </location>
</feature>
<feature type="compositionally biased region" description="Polar residues" evidence="1">
    <location>
        <begin position="93"/>
        <end position="106"/>
    </location>
</feature>
<organism evidence="3 4">
    <name type="scientific">Talaromyces rugulosus</name>
    <name type="common">Penicillium rugulosum</name>
    <dbReference type="NCBI Taxonomy" id="121627"/>
    <lineage>
        <taxon>Eukaryota</taxon>
        <taxon>Fungi</taxon>
        <taxon>Dikarya</taxon>
        <taxon>Ascomycota</taxon>
        <taxon>Pezizomycotina</taxon>
        <taxon>Eurotiomycetes</taxon>
        <taxon>Eurotiomycetidae</taxon>
        <taxon>Eurotiales</taxon>
        <taxon>Trichocomaceae</taxon>
        <taxon>Talaromyces</taxon>
        <taxon>Talaromyces sect. Islandici</taxon>
    </lineage>
</organism>
<keyword evidence="4" id="KW-1185">Reference proteome</keyword>
<feature type="region of interest" description="Disordered" evidence="1">
    <location>
        <begin position="669"/>
        <end position="694"/>
    </location>
</feature>
<feature type="compositionally biased region" description="Low complexity" evidence="1">
    <location>
        <begin position="247"/>
        <end position="261"/>
    </location>
</feature>
<dbReference type="KEGG" id="trg:TRUGW13939_02660"/>
<feature type="compositionally biased region" description="Polar residues" evidence="1">
    <location>
        <begin position="295"/>
        <end position="310"/>
    </location>
</feature>
<protein>
    <recommendedName>
        <fullName evidence="2">PhoD-like phosphatase domain-containing protein</fullName>
    </recommendedName>
</protein>
<accession>A0A7H8QNY4</accession>
<feature type="compositionally biased region" description="Basic residues" evidence="1">
    <location>
        <begin position="1425"/>
        <end position="1434"/>
    </location>
</feature>
<dbReference type="PANTHER" id="PTHR46689">
    <property type="entry name" value="MEMBRANE PROTEIN, PUTATIVE-RELATED"/>
    <property type="match status" value="1"/>
</dbReference>
<proteinExistence type="predicted"/>
<feature type="compositionally biased region" description="Low complexity" evidence="1">
    <location>
        <begin position="1228"/>
        <end position="1238"/>
    </location>
</feature>
<dbReference type="EMBL" id="CP055899">
    <property type="protein sequence ID" value="QKX55566.1"/>
    <property type="molecule type" value="Genomic_DNA"/>
</dbReference>
<dbReference type="Gene3D" id="3.60.21.70">
    <property type="entry name" value="PhoD-like phosphatase"/>
    <property type="match status" value="1"/>
</dbReference>
<dbReference type="InterPro" id="IPR018946">
    <property type="entry name" value="PhoD-like_MPP"/>
</dbReference>
<gene>
    <name evidence="3" type="ORF">TRUGW13939_02660</name>
</gene>
<evidence type="ECO:0000256" key="1">
    <source>
        <dbReference type="SAM" id="MobiDB-lite"/>
    </source>
</evidence>
<feature type="domain" description="PhoD-like phosphatase" evidence="2">
    <location>
        <begin position="1031"/>
        <end position="1190"/>
    </location>
</feature>
<dbReference type="Pfam" id="PF19050">
    <property type="entry name" value="PhoD_2"/>
    <property type="match status" value="2"/>
</dbReference>
<feature type="compositionally biased region" description="Polar residues" evidence="1">
    <location>
        <begin position="381"/>
        <end position="409"/>
    </location>
</feature>
<feature type="compositionally biased region" description="Basic and acidic residues" evidence="1">
    <location>
        <begin position="264"/>
        <end position="276"/>
    </location>
</feature>
<feature type="compositionally biased region" description="Acidic residues" evidence="1">
    <location>
        <begin position="1374"/>
        <end position="1403"/>
    </location>
</feature>
<dbReference type="GeneID" id="55990167"/>
<dbReference type="OrthoDB" id="9999821at2759"/>
<feature type="region of interest" description="Disordered" evidence="1">
    <location>
        <begin position="1361"/>
        <end position="1434"/>
    </location>
</feature>
<feature type="compositionally biased region" description="Basic residues" evidence="1">
    <location>
        <begin position="1"/>
        <end position="10"/>
    </location>
</feature>
<dbReference type="InterPro" id="IPR038607">
    <property type="entry name" value="PhoD-like_sf"/>
</dbReference>
<name>A0A7H8QNY4_TALRU</name>
<evidence type="ECO:0000313" key="3">
    <source>
        <dbReference type="EMBL" id="QKX55566.1"/>
    </source>
</evidence>
<dbReference type="RefSeq" id="XP_035341744.1">
    <property type="nucleotide sequence ID" value="XM_035485851.1"/>
</dbReference>
<feature type="compositionally biased region" description="Polar residues" evidence="1">
    <location>
        <begin position="17"/>
        <end position="37"/>
    </location>
</feature>
<evidence type="ECO:0000259" key="2">
    <source>
        <dbReference type="Pfam" id="PF19050"/>
    </source>
</evidence>
<feature type="compositionally biased region" description="Basic and acidic residues" evidence="1">
    <location>
        <begin position="203"/>
        <end position="213"/>
    </location>
</feature>
<feature type="compositionally biased region" description="Low complexity" evidence="1">
    <location>
        <begin position="461"/>
        <end position="472"/>
    </location>
</feature>
<feature type="compositionally biased region" description="Acidic residues" evidence="1">
    <location>
        <begin position="669"/>
        <end position="679"/>
    </location>
</feature>
<dbReference type="GO" id="GO:0016020">
    <property type="term" value="C:membrane"/>
    <property type="evidence" value="ECO:0007669"/>
    <property type="project" value="TreeGrafter"/>
</dbReference>
<feature type="compositionally biased region" description="Basic and acidic residues" evidence="1">
    <location>
        <begin position="226"/>
        <end position="246"/>
    </location>
</feature>